<dbReference type="SUPFAM" id="SSF50978">
    <property type="entry name" value="WD40 repeat-like"/>
    <property type="match status" value="1"/>
</dbReference>
<organism evidence="4 5">
    <name type="scientific">Taxus chinensis</name>
    <name type="common">Chinese yew</name>
    <name type="synonym">Taxus wallichiana var. chinensis</name>
    <dbReference type="NCBI Taxonomy" id="29808"/>
    <lineage>
        <taxon>Eukaryota</taxon>
        <taxon>Viridiplantae</taxon>
        <taxon>Streptophyta</taxon>
        <taxon>Embryophyta</taxon>
        <taxon>Tracheophyta</taxon>
        <taxon>Spermatophyta</taxon>
        <taxon>Pinopsida</taxon>
        <taxon>Pinidae</taxon>
        <taxon>Conifers II</taxon>
        <taxon>Cupressales</taxon>
        <taxon>Taxaceae</taxon>
        <taxon>Taxus</taxon>
    </lineage>
</organism>
<protein>
    <recommendedName>
        <fullName evidence="6">Serine/threonine-protein phosphatase 2A 55 kDa regulatory subunit B</fullName>
    </recommendedName>
</protein>
<accession>A0AA38CC05</accession>
<dbReference type="Gene3D" id="2.130.10.10">
    <property type="entry name" value="YVTN repeat-like/Quinoprotein amine dehydrogenase"/>
    <property type="match status" value="1"/>
</dbReference>
<name>A0AA38CC05_TAXCH</name>
<keyword evidence="5" id="KW-1185">Reference proteome</keyword>
<dbReference type="PANTHER" id="PTHR11871">
    <property type="entry name" value="PROTEIN PHOSPHATASE PP2A REGULATORY SUBUNIT B"/>
    <property type="match status" value="1"/>
</dbReference>
<dbReference type="EMBL" id="JAHRHJ020000133">
    <property type="protein sequence ID" value="KAH9294419.1"/>
    <property type="molecule type" value="Genomic_DNA"/>
</dbReference>
<evidence type="ECO:0000313" key="4">
    <source>
        <dbReference type="EMBL" id="KAH9294419.1"/>
    </source>
</evidence>
<proteinExistence type="predicted"/>
<dbReference type="GO" id="GO:0019888">
    <property type="term" value="F:protein phosphatase regulator activity"/>
    <property type="evidence" value="ECO:0007669"/>
    <property type="project" value="InterPro"/>
</dbReference>
<keyword evidence="2" id="KW-0677">Repeat</keyword>
<dbReference type="OMA" id="INMESHP"/>
<dbReference type="InterPro" id="IPR036322">
    <property type="entry name" value="WD40_repeat_dom_sf"/>
</dbReference>
<dbReference type="InterPro" id="IPR000009">
    <property type="entry name" value="PP2A_PR55"/>
</dbReference>
<dbReference type="AlphaFoldDB" id="A0AA38CC05"/>
<feature type="non-terminal residue" evidence="4">
    <location>
        <position position="130"/>
    </location>
</feature>
<evidence type="ECO:0000256" key="1">
    <source>
        <dbReference type="ARBA" id="ARBA00022574"/>
    </source>
</evidence>
<dbReference type="InterPro" id="IPR015943">
    <property type="entry name" value="WD40/YVTN_repeat-like_dom_sf"/>
</dbReference>
<dbReference type="Proteomes" id="UP000824469">
    <property type="component" value="Unassembled WGS sequence"/>
</dbReference>
<evidence type="ECO:0008006" key="6">
    <source>
        <dbReference type="Google" id="ProtNLM"/>
    </source>
</evidence>
<keyword evidence="1" id="KW-0853">WD repeat</keyword>
<gene>
    <name evidence="4" type="ORF">KI387_040380</name>
</gene>
<comment type="caution">
    <text evidence="4">The sequence shown here is derived from an EMBL/GenBank/DDBJ whole genome shotgun (WGS) entry which is preliminary data.</text>
</comment>
<dbReference type="GO" id="GO:0000159">
    <property type="term" value="C:protein phosphatase type 2A complex"/>
    <property type="evidence" value="ECO:0007669"/>
    <property type="project" value="InterPro"/>
</dbReference>
<evidence type="ECO:0000256" key="2">
    <source>
        <dbReference type="ARBA" id="ARBA00022737"/>
    </source>
</evidence>
<reference evidence="4 5" key="1">
    <citation type="journal article" date="2021" name="Nat. Plants">
        <title>The Taxus genome provides insights into paclitaxel biosynthesis.</title>
        <authorList>
            <person name="Xiong X."/>
            <person name="Gou J."/>
            <person name="Liao Q."/>
            <person name="Li Y."/>
            <person name="Zhou Q."/>
            <person name="Bi G."/>
            <person name="Li C."/>
            <person name="Du R."/>
            <person name="Wang X."/>
            <person name="Sun T."/>
            <person name="Guo L."/>
            <person name="Liang H."/>
            <person name="Lu P."/>
            <person name="Wu Y."/>
            <person name="Zhang Z."/>
            <person name="Ro D.K."/>
            <person name="Shang Y."/>
            <person name="Huang S."/>
            <person name="Yan J."/>
        </authorList>
    </citation>
    <scope>NUCLEOTIDE SEQUENCE [LARGE SCALE GENOMIC DNA]</scope>
    <source>
        <strain evidence="4">Ta-2019</strain>
    </source>
</reference>
<evidence type="ECO:0000256" key="3">
    <source>
        <dbReference type="SAM" id="MobiDB-lite"/>
    </source>
</evidence>
<feature type="non-terminal residue" evidence="4">
    <location>
        <position position="1"/>
    </location>
</feature>
<dbReference type="PRINTS" id="PR00600">
    <property type="entry name" value="PP2APR55"/>
</dbReference>
<feature type="compositionally biased region" description="Low complexity" evidence="3">
    <location>
        <begin position="117"/>
        <end position="130"/>
    </location>
</feature>
<feature type="region of interest" description="Disordered" evidence="3">
    <location>
        <begin position="98"/>
        <end position="130"/>
    </location>
</feature>
<evidence type="ECO:0000313" key="5">
    <source>
        <dbReference type="Proteomes" id="UP000824469"/>
    </source>
</evidence>
<sequence>IIASISDIKFGKDGQYILCRDYMTLKLWDINMESHPVTTFKVHEHLRPKLCDLYENDSIFDKFECCLSGDGLRVATGSYSDLFRVLAVFPGSDEATMLEASKSPNRRRNMQASSKPSRSLTSLTRVRTRR</sequence>